<dbReference type="SMART" id="SM00225">
    <property type="entry name" value="BTB"/>
    <property type="match status" value="1"/>
</dbReference>
<dbReference type="PANTHER" id="PTHR47843">
    <property type="entry name" value="BTB DOMAIN-CONTAINING PROTEIN-RELATED"/>
    <property type="match status" value="1"/>
</dbReference>
<dbReference type="SUPFAM" id="SSF54695">
    <property type="entry name" value="POZ domain"/>
    <property type="match status" value="1"/>
</dbReference>
<dbReference type="Pfam" id="PF00651">
    <property type="entry name" value="BTB"/>
    <property type="match status" value="1"/>
</dbReference>
<dbReference type="CDD" id="cd18186">
    <property type="entry name" value="BTB_POZ_ZBTB_KLHL-like"/>
    <property type="match status" value="1"/>
</dbReference>
<evidence type="ECO:0000259" key="1">
    <source>
        <dbReference type="PROSITE" id="PS50097"/>
    </source>
</evidence>
<dbReference type="InterPro" id="IPR011333">
    <property type="entry name" value="SKP1/BTB/POZ_sf"/>
</dbReference>
<dbReference type="AlphaFoldDB" id="A0A9P4HQU6"/>
<dbReference type="Proteomes" id="UP000799776">
    <property type="component" value="Unassembled WGS sequence"/>
</dbReference>
<name>A0A9P4HQU6_9PEZI</name>
<dbReference type="PANTHER" id="PTHR47843:SF5">
    <property type="entry name" value="BTB_POZ DOMAIN PROTEIN"/>
    <property type="match status" value="1"/>
</dbReference>
<dbReference type="OrthoDB" id="6359816at2759"/>
<protein>
    <submittedName>
        <fullName evidence="2">POZ domain-containing protein</fullName>
    </submittedName>
</protein>
<evidence type="ECO:0000313" key="3">
    <source>
        <dbReference type="Proteomes" id="UP000799776"/>
    </source>
</evidence>
<feature type="domain" description="BTB" evidence="1">
    <location>
        <begin position="50"/>
        <end position="109"/>
    </location>
</feature>
<accession>A0A9P4HQU6</accession>
<dbReference type="PROSITE" id="PS50097">
    <property type="entry name" value="BTB"/>
    <property type="match status" value="1"/>
</dbReference>
<gene>
    <name evidence="2" type="ORF">K490DRAFT_58864</name>
</gene>
<dbReference type="Gene3D" id="3.30.710.10">
    <property type="entry name" value="Potassium Channel Kv1.1, Chain A"/>
    <property type="match status" value="1"/>
</dbReference>
<dbReference type="InterPro" id="IPR000210">
    <property type="entry name" value="BTB/POZ_dom"/>
</dbReference>
<sequence>MPDLNLTRGRPEEWWPNRPLPPPTREVAVYTGSSDLRESLSNHLESPKYHDVVLKCKGQEFKVHRVILCGQSTFFSTMFDGPWKESNDRVVNLDDDDLVIVEMMVRFFYRFDYDDTVHIDGKESPYMVNALVYALADKYDCQSLKELALRKFEDANHSWHLEDLLDIVRAVYDTTPSTDRGLRDQVVDATHYNLDKLIYEPEFMDMLEDVPGFAADLTRAVTENAVEKAEMEAKEIRRQCPGCKAHWTTDMHLLWNTIYNCFSCGHSMEGHYWNETVRGFRKPAKYASWAGRTYLPQLEQWV</sequence>
<evidence type="ECO:0000313" key="2">
    <source>
        <dbReference type="EMBL" id="KAF2085252.1"/>
    </source>
</evidence>
<proteinExistence type="predicted"/>
<organism evidence="2 3">
    <name type="scientific">Saccharata proteae CBS 121410</name>
    <dbReference type="NCBI Taxonomy" id="1314787"/>
    <lineage>
        <taxon>Eukaryota</taxon>
        <taxon>Fungi</taxon>
        <taxon>Dikarya</taxon>
        <taxon>Ascomycota</taxon>
        <taxon>Pezizomycotina</taxon>
        <taxon>Dothideomycetes</taxon>
        <taxon>Dothideomycetes incertae sedis</taxon>
        <taxon>Botryosphaeriales</taxon>
        <taxon>Saccharataceae</taxon>
        <taxon>Saccharata</taxon>
    </lineage>
</organism>
<dbReference type="EMBL" id="ML978732">
    <property type="protein sequence ID" value="KAF2085252.1"/>
    <property type="molecule type" value="Genomic_DNA"/>
</dbReference>
<comment type="caution">
    <text evidence="2">The sequence shown here is derived from an EMBL/GenBank/DDBJ whole genome shotgun (WGS) entry which is preliminary data.</text>
</comment>
<reference evidence="2" key="1">
    <citation type="journal article" date="2020" name="Stud. Mycol.">
        <title>101 Dothideomycetes genomes: a test case for predicting lifestyles and emergence of pathogens.</title>
        <authorList>
            <person name="Haridas S."/>
            <person name="Albert R."/>
            <person name="Binder M."/>
            <person name="Bloem J."/>
            <person name="Labutti K."/>
            <person name="Salamov A."/>
            <person name="Andreopoulos B."/>
            <person name="Baker S."/>
            <person name="Barry K."/>
            <person name="Bills G."/>
            <person name="Bluhm B."/>
            <person name="Cannon C."/>
            <person name="Castanera R."/>
            <person name="Culley D."/>
            <person name="Daum C."/>
            <person name="Ezra D."/>
            <person name="Gonzalez J."/>
            <person name="Henrissat B."/>
            <person name="Kuo A."/>
            <person name="Liang C."/>
            <person name="Lipzen A."/>
            <person name="Lutzoni F."/>
            <person name="Magnuson J."/>
            <person name="Mondo S."/>
            <person name="Nolan M."/>
            <person name="Ohm R."/>
            <person name="Pangilinan J."/>
            <person name="Park H.-J."/>
            <person name="Ramirez L."/>
            <person name="Alfaro M."/>
            <person name="Sun H."/>
            <person name="Tritt A."/>
            <person name="Yoshinaga Y."/>
            <person name="Zwiers L.-H."/>
            <person name="Turgeon B."/>
            <person name="Goodwin S."/>
            <person name="Spatafora J."/>
            <person name="Crous P."/>
            <person name="Grigoriev I."/>
        </authorList>
    </citation>
    <scope>NUCLEOTIDE SEQUENCE</scope>
    <source>
        <strain evidence="2">CBS 121410</strain>
    </source>
</reference>
<keyword evidence="3" id="KW-1185">Reference proteome</keyword>